<dbReference type="InterPro" id="IPR006141">
    <property type="entry name" value="Intein_N"/>
</dbReference>
<organism evidence="2">
    <name type="scientific">marine sediment metagenome</name>
    <dbReference type="NCBI Taxonomy" id="412755"/>
    <lineage>
        <taxon>unclassified sequences</taxon>
        <taxon>metagenomes</taxon>
        <taxon>ecological metagenomes</taxon>
    </lineage>
</organism>
<gene>
    <name evidence="2" type="ORF">LCGC14_2570690</name>
</gene>
<reference evidence="2" key="1">
    <citation type="journal article" date="2015" name="Nature">
        <title>Complex archaea that bridge the gap between prokaryotes and eukaryotes.</title>
        <authorList>
            <person name="Spang A."/>
            <person name="Saw J.H."/>
            <person name="Jorgensen S.L."/>
            <person name="Zaremba-Niedzwiedzka K."/>
            <person name="Martijn J."/>
            <person name="Lind A.E."/>
            <person name="van Eijk R."/>
            <person name="Schleper C."/>
            <person name="Guy L."/>
            <person name="Ettema T.J."/>
        </authorList>
    </citation>
    <scope>NUCLEOTIDE SEQUENCE</scope>
</reference>
<dbReference type="GO" id="GO:0016539">
    <property type="term" value="P:intein-mediated protein splicing"/>
    <property type="evidence" value="ECO:0007669"/>
    <property type="project" value="InterPro"/>
</dbReference>
<dbReference type="InterPro" id="IPR003587">
    <property type="entry name" value="Hint_dom_N"/>
</dbReference>
<feature type="domain" description="Hint" evidence="1">
    <location>
        <begin position="54"/>
        <end position="161"/>
    </location>
</feature>
<dbReference type="InterPro" id="IPR036844">
    <property type="entry name" value="Hint_dom_sf"/>
</dbReference>
<dbReference type="PROSITE" id="PS50817">
    <property type="entry name" value="INTEIN_N_TER"/>
    <property type="match status" value="1"/>
</dbReference>
<protein>
    <recommendedName>
        <fullName evidence="1">Hint domain-containing protein</fullName>
    </recommendedName>
</protein>
<dbReference type="SMART" id="SM00306">
    <property type="entry name" value="HintN"/>
    <property type="match status" value="1"/>
</dbReference>
<evidence type="ECO:0000313" key="2">
    <source>
        <dbReference type="EMBL" id="KKL08954.1"/>
    </source>
</evidence>
<accession>A0A0F9AHA7</accession>
<feature type="non-terminal residue" evidence="2">
    <location>
        <position position="1"/>
    </location>
</feature>
<dbReference type="EMBL" id="LAZR01042677">
    <property type="protein sequence ID" value="KKL08954.1"/>
    <property type="molecule type" value="Genomic_DNA"/>
</dbReference>
<dbReference type="SUPFAM" id="SSF51294">
    <property type="entry name" value="Hedgehog/intein (Hint) domain"/>
    <property type="match status" value="1"/>
</dbReference>
<sequence length="264" mass="30460">VFYTKRVKDLLEAYFSLEAEDTNALNICPSTLETLLKNLRPFFKEVHLHPHKLRHCVSEDTQILTLNGWKNYKDLKKGKKVFSYNLKTNKIEVNNLINLYIYPNYEGKMYNIKNKYVDILVTPEHKNIFKVAKEKQLNYKRWSEWAKKWELKTISELLAIQGKRLIKILTSGIYNGNKKIGKEKADWIIETTNIFDLDPSFIDDTDSNFNDGSFVNMIVQGVGGKANVTSSGRNTSGSFGSKIFNANTTVEMTNISCEVEYPYT</sequence>
<proteinExistence type="predicted"/>
<comment type="caution">
    <text evidence="2">The sequence shown here is derived from an EMBL/GenBank/DDBJ whole genome shotgun (WGS) entry which is preliminary data.</text>
</comment>
<evidence type="ECO:0000259" key="1">
    <source>
        <dbReference type="SMART" id="SM00306"/>
    </source>
</evidence>
<name>A0A0F9AHA7_9ZZZZ</name>
<dbReference type="Gene3D" id="2.170.16.10">
    <property type="entry name" value="Hedgehog/Intein (Hint) domain"/>
    <property type="match status" value="1"/>
</dbReference>
<dbReference type="AlphaFoldDB" id="A0A0F9AHA7"/>